<dbReference type="InterPro" id="IPR007372">
    <property type="entry name" value="Lipid/polyisoprenoid-bd_YceI"/>
</dbReference>
<name>A0A1H7HF64_9SPHN</name>
<dbReference type="PANTHER" id="PTHR34406:SF1">
    <property type="entry name" value="PROTEIN YCEI"/>
    <property type="match status" value="1"/>
</dbReference>
<dbReference type="InterPro" id="IPR036761">
    <property type="entry name" value="TTHA0802/YceI-like_sf"/>
</dbReference>
<keyword evidence="4" id="KW-1185">Reference proteome</keyword>
<gene>
    <name evidence="3" type="ORF">SAMN05216382_0467</name>
</gene>
<dbReference type="SUPFAM" id="SSF101874">
    <property type="entry name" value="YceI-like"/>
    <property type="match status" value="1"/>
</dbReference>
<reference evidence="4" key="1">
    <citation type="submission" date="2016-10" db="EMBL/GenBank/DDBJ databases">
        <authorList>
            <person name="Varghese N."/>
            <person name="Submissions S."/>
        </authorList>
    </citation>
    <scope>NUCLEOTIDE SEQUENCE [LARGE SCALE GENOMIC DNA]</scope>
    <source>
        <strain evidence="4">JS21-1</strain>
    </source>
</reference>
<feature type="signal peptide" evidence="1">
    <location>
        <begin position="1"/>
        <end position="20"/>
    </location>
</feature>
<dbReference type="AlphaFoldDB" id="A0A1H7HF64"/>
<organism evidence="3 4">
    <name type="scientific">Sphingomonas palmae</name>
    <dbReference type="NCBI Taxonomy" id="1855283"/>
    <lineage>
        <taxon>Bacteria</taxon>
        <taxon>Pseudomonadati</taxon>
        <taxon>Pseudomonadota</taxon>
        <taxon>Alphaproteobacteria</taxon>
        <taxon>Sphingomonadales</taxon>
        <taxon>Sphingomonadaceae</taxon>
        <taxon>Sphingomonas</taxon>
    </lineage>
</organism>
<accession>A0A1H7HF64</accession>
<evidence type="ECO:0000256" key="1">
    <source>
        <dbReference type="SAM" id="SignalP"/>
    </source>
</evidence>
<dbReference type="Proteomes" id="UP000199214">
    <property type="component" value="Unassembled WGS sequence"/>
</dbReference>
<sequence length="206" mass="21689">MRIRHFAAATLALVSVPALAQIATTPQQPGQPIVSRVAAGTYQVDPAHTQVSWQVNHMGFSMLEGQFGASGGSITIDPKKPAATKVDVAFNIDDLSVTAAPFAKHLKSADFFNAAQYPTARFVSTRIVPKGANSATMMGNLTIKDQTKPVTLDVTFVGAGDNPMSKKLNLGFTAKGQIKRSDFGVGAYAPVVSDTVNLTIHAAFTA</sequence>
<evidence type="ECO:0000313" key="4">
    <source>
        <dbReference type="Proteomes" id="UP000199214"/>
    </source>
</evidence>
<dbReference type="STRING" id="1855283.SAMN05216382_0467"/>
<feature type="domain" description="Lipid/polyisoprenoid-binding YceI-like" evidence="2">
    <location>
        <begin position="41"/>
        <end position="205"/>
    </location>
</feature>
<feature type="chain" id="PRO_5011691579" evidence="1">
    <location>
        <begin position="21"/>
        <end position="206"/>
    </location>
</feature>
<dbReference type="EMBL" id="FNZZ01000001">
    <property type="protein sequence ID" value="SEK46875.1"/>
    <property type="molecule type" value="Genomic_DNA"/>
</dbReference>
<proteinExistence type="predicted"/>
<dbReference type="PANTHER" id="PTHR34406">
    <property type="entry name" value="PROTEIN YCEI"/>
    <property type="match status" value="1"/>
</dbReference>
<evidence type="ECO:0000259" key="2">
    <source>
        <dbReference type="SMART" id="SM00867"/>
    </source>
</evidence>
<dbReference type="Gene3D" id="2.40.128.110">
    <property type="entry name" value="Lipid/polyisoprenoid-binding, YceI-like"/>
    <property type="match status" value="1"/>
</dbReference>
<keyword evidence="1" id="KW-0732">Signal</keyword>
<dbReference type="Pfam" id="PF04264">
    <property type="entry name" value="YceI"/>
    <property type="match status" value="1"/>
</dbReference>
<evidence type="ECO:0000313" key="3">
    <source>
        <dbReference type="EMBL" id="SEK46875.1"/>
    </source>
</evidence>
<protein>
    <submittedName>
        <fullName evidence="3">Polyisoprenoid-binding protein YceI</fullName>
    </submittedName>
</protein>
<dbReference type="RefSeq" id="WP_177171482.1">
    <property type="nucleotide sequence ID" value="NZ_FNZZ01000001.1"/>
</dbReference>
<dbReference type="SMART" id="SM00867">
    <property type="entry name" value="YceI"/>
    <property type="match status" value="1"/>
</dbReference>